<protein>
    <submittedName>
        <fullName evidence="1">Cyun95</fullName>
    </submittedName>
</protein>
<dbReference type="RefSeq" id="YP_010086697.1">
    <property type="nucleotide sequence ID" value="NC_055467.1"/>
</dbReference>
<dbReference type="GeneID" id="65101915"/>
<proteinExistence type="predicted"/>
<evidence type="ECO:0000313" key="1">
    <source>
        <dbReference type="EMBL" id="AOT85553.1"/>
    </source>
</evidence>
<sequence>MPRCWLMRLFKKDKNKAAAAAAAAAETMVATRHIMLCTRCLFATDCDVSVLYFMEMHQNFNKKYHYDCSNNFIVAQAEYWKYNKTCSILSLY</sequence>
<name>A0A288QD44_9ABAC</name>
<dbReference type="EMBL" id="KT957089">
    <property type="protein sequence ID" value="AOT85553.1"/>
    <property type="molecule type" value="Genomic_DNA"/>
</dbReference>
<organism evidence="1 2">
    <name type="scientific">Cyclophragma undans nucleopolyhedrovirus</name>
    <dbReference type="NCBI Taxonomy" id="1906244"/>
    <lineage>
        <taxon>Viruses</taxon>
        <taxon>Viruses incertae sedis</taxon>
        <taxon>Naldaviricetes</taxon>
        <taxon>Lefavirales</taxon>
        <taxon>Baculoviridae</taxon>
        <taxon>Alphabaculovirus</taxon>
        <taxon>Alphabaculovirus cycundantis</taxon>
    </lineage>
</organism>
<evidence type="ECO:0000313" key="2">
    <source>
        <dbReference type="Proteomes" id="UP000502721"/>
    </source>
</evidence>
<dbReference type="InterPro" id="IPR020122">
    <property type="entry name" value="Alphabaculovirus_Y056"/>
</dbReference>
<keyword evidence="2" id="KW-1185">Reference proteome</keyword>
<reference evidence="1" key="1">
    <citation type="submission" date="2018-05" db="EMBL/GenBank/DDBJ databases">
        <title>Genome sequence and analysis of Cyclophragma undans nucleopolyhedrovirus: a distinct group I alphabaculovirus.</title>
        <authorList>
            <person name="Zhu Z."/>
            <person name="Yin F."/>
            <person name="Liu X."/>
            <person name="Hou D."/>
            <person name="Wang J."/>
            <person name="Zhang L."/>
            <person name="Arif B."/>
            <person name="Wang H."/>
            <person name="Deng F."/>
            <person name="Hu Z."/>
        </authorList>
    </citation>
    <scope>NUCLEOTIDE SEQUENCE [LARGE SCALE GENOMIC DNA]</scope>
    <source>
        <strain evidence="1">Whiov</strain>
    </source>
</reference>
<dbReference type="KEGG" id="vg:65101915"/>
<accession>A0A288QD44</accession>
<dbReference type="Proteomes" id="UP000502721">
    <property type="component" value="Segment"/>
</dbReference>
<dbReference type="Pfam" id="PF10891">
    <property type="entry name" value="DUF2719"/>
    <property type="match status" value="1"/>
</dbReference>